<dbReference type="Pfam" id="PF18317">
    <property type="entry name" value="SDH_C"/>
    <property type="match status" value="1"/>
</dbReference>
<dbReference type="PANTHER" id="PTHR21089">
    <property type="entry name" value="SHIKIMATE DEHYDROGENASE"/>
    <property type="match status" value="1"/>
</dbReference>
<evidence type="ECO:0000256" key="1">
    <source>
        <dbReference type="ARBA" id="ARBA00004871"/>
    </source>
</evidence>
<feature type="binding site" evidence="7">
    <location>
        <position position="241"/>
    </location>
    <ligand>
        <name>NADP(+)</name>
        <dbReference type="ChEBI" id="CHEBI:58349"/>
    </ligand>
</feature>
<evidence type="ECO:0000256" key="4">
    <source>
        <dbReference type="ARBA" id="ARBA00022857"/>
    </source>
</evidence>
<dbReference type="CDD" id="cd01065">
    <property type="entry name" value="NAD_bind_Shikimate_DH"/>
    <property type="match status" value="1"/>
</dbReference>
<dbReference type="Pfam" id="PF01262">
    <property type="entry name" value="AlaDh_PNT_C"/>
    <property type="match status" value="1"/>
</dbReference>
<dbReference type="Proteomes" id="UP000838102">
    <property type="component" value="Unassembled WGS sequence"/>
</dbReference>
<feature type="domain" description="SDH C-terminal" evidence="10">
    <location>
        <begin position="241"/>
        <end position="270"/>
    </location>
</feature>
<dbReference type="Pfam" id="PF08501">
    <property type="entry name" value="Shikimate_dh_N"/>
    <property type="match status" value="1"/>
</dbReference>
<comment type="caution">
    <text evidence="11">The sequence shown here is derived from an EMBL/GenBank/DDBJ whole genome shotgun (WGS) entry which is preliminary data.</text>
</comment>
<dbReference type="GO" id="GO:0004764">
    <property type="term" value="F:shikimate 3-dehydrogenase (NADP+) activity"/>
    <property type="evidence" value="ECO:0007669"/>
    <property type="project" value="UniProtKB-EC"/>
</dbReference>
<dbReference type="Gene3D" id="3.40.50.720">
    <property type="entry name" value="NAD(P)-binding Rossmann-like Domain"/>
    <property type="match status" value="1"/>
</dbReference>
<feature type="binding site" evidence="7">
    <location>
        <position position="220"/>
    </location>
    <ligand>
        <name>shikimate</name>
        <dbReference type="ChEBI" id="CHEBI:36208"/>
    </ligand>
</feature>
<dbReference type="InterPro" id="IPR013708">
    <property type="entry name" value="Shikimate_DH-bd_N"/>
</dbReference>
<dbReference type="InterPro" id="IPR041121">
    <property type="entry name" value="SDH_C"/>
</dbReference>
<feature type="binding site" evidence="7">
    <location>
        <position position="60"/>
    </location>
    <ligand>
        <name>shikimate</name>
        <dbReference type="ChEBI" id="CHEBI:36208"/>
    </ligand>
</feature>
<evidence type="ECO:0000259" key="10">
    <source>
        <dbReference type="Pfam" id="PF18317"/>
    </source>
</evidence>
<gene>
    <name evidence="7 11" type="primary">aroE</name>
    <name evidence="11" type="ORF">LMG032447_00818</name>
</gene>
<dbReference type="InterPro" id="IPR036291">
    <property type="entry name" value="NAD(P)-bd_dom_sf"/>
</dbReference>
<evidence type="ECO:0000256" key="3">
    <source>
        <dbReference type="ARBA" id="ARBA00022605"/>
    </source>
</evidence>
<protein>
    <recommendedName>
        <fullName evidence="2 7">Shikimate dehydrogenase (NADP(+))</fullName>
        <shortName evidence="7">SDH</shortName>
        <ecNumber evidence="2 7">1.1.1.25</ecNumber>
    </recommendedName>
</protein>
<evidence type="ECO:0000256" key="5">
    <source>
        <dbReference type="ARBA" id="ARBA00023002"/>
    </source>
</evidence>
<keyword evidence="5 7" id="KW-0560">Oxidoreductase</keyword>
<feature type="active site" description="Proton acceptor" evidence="7">
    <location>
        <position position="64"/>
    </location>
</feature>
<comment type="similarity">
    <text evidence="7">Belongs to the shikimate dehydrogenase family.</text>
</comment>
<feature type="domain" description="Alanine dehydrogenase/pyridine nucleotide transhydrogenase NAD(H)-binding" evidence="8">
    <location>
        <begin position="92"/>
        <end position="218"/>
    </location>
</feature>
<evidence type="ECO:0000259" key="8">
    <source>
        <dbReference type="Pfam" id="PF01262"/>
    </source>
</evidence>
<feature type="binding site" evidence="7">
    <location>
        <position position="100"/>
    </location>
    <ligand>
        <name>shikimate</name>
        <dbReference type="ChEBI" id="CHEBI:36208"/>
    </ligand>
</feature>
<feature type="binding site" evidence="7">
    <location>
        <position position="218"/>
    </location>
    <ligand>
        <name>NADP(+)</name>
        <dbReference type="ChEBI" id="CHEBI:58349"/>
    </ligand>
</feature>
<comment type="pathway">
    <text evidence="1 7">Metabolic intermediate biosynthesis; chorismate biosynthesis; chorismate from D-erythrose 4-phosphate and phosphoenolpyruvate: step 4/7.</text>
</comment>
<reference evidence="11" key="1">
    <citation type="submission" date="2022-03" db="EMBL/GenBank/DDBJ databases">
        <authorList>
            <person name="Hettiarachchi G."/>
        </authorList>
    </citation>
    <scope>NUCLEOTIDE SEQUENCE</scope>
    <source>
        <strain evidence="11">LMG 32447</strain>
    </source>
</reference>
<proteinExistence type="inferred from homology"/>
<keyword evidence="12" id="KW-1185">Reference proteome</keyword>
<organism evidence="11 12">
    <name type="scientific">Convivina praedatoris</name>
    <dbReference type="NCBI Taxonomy" id="2880963"/>
    <lineage>
        <taxon>Bacteria</taxon>
        <taxon>Bacillati</taxon>
        <taxon>Bacillota</taxon>
        <taxon>Bacilli</taxon>
        <taxon>Lactobacillales</taxon>
        <taxon>Lactobacillaceae</taxon>
        <taxon>Convivina</taxon>
    </lineage>
</organism>
<keyword evidence="6 7" id="KW-0057">Aromatic amino acid biosynthesis</keyword>
<sequence length="272" mass="29643">MLYGLLAHPAGHSKSPKMQNAMMQVSGLHAHYEAFDVDPNQLGVVIAGLKALGAGGFNVSTPFKAAVIPYLDQVSPLAQRLQAVNTVKIEAGRLIGTSTDGDGFWQSLPRGQAKQRVVILGTGGAARAVIASARDYGVNNLTVFNRRHADWLQRQKALIKLNQQAQLIDIADENLLQEALSQADLLINATTVGMDGNDCLLTDTMLNYLPDSAYVVDMIYRNAHTKLLQLAQARGLKTQNGLPMLVGQGALSFEYWFNCPADRKLMKKEIEE</sequence>
<evidence type="ECO:0000313" key="12">
    <source>
        <dbReference type="Proteomes" id="UP000838102"/>
    </source>
</evidence>
<keyword evidence="4 7" id="KW-0521">NADP</keyword>
<feature type="binding site" evidence="7">
    <location>
        <begin position="13"/>
        <end position="15"/>
    </location>
    <ligand>
        <name>shikimate</name>
        <dbReference type="ChEBI" id="CHEBI:36208"/>
    </ligand>
</feature>
<dbReference type="NCBIfam" id="TIGR00507">
    <property type="entry name" value="aroE"/>
    <property type="match status" value="1"/>
</dbReference>
<dbReference type="EMBL" id="CAKOEU010000003">
    <property type="protein sequence ID" value="CAH1854226.1"/>
    <property type="molecule type" value="Genomic_DNA"/>
</dbReference>
<comment type="catalytic activity">
    <reaction evidence="7">
        <text>shikimate + NADP(+) = 3-dehydroshikimate + NADPH + H(+)</text>
        <dbReference type="Rhea" id="RHEA:17737"/>
        <dbReference type="ChEBI" id="CHEBI:15378"/>
        <dbReference type="ChEBI" id="CHEBI:16630"/>
        <dbReference type="ChEBI" id="CHEBI:36208"/>
        <dbReference type="ChEBI" id="CHEBI:57783"/>
        <dbReference type="ChEBI" id="CHEBI:58349"/>
        <dbReference type="EC" id="1.1.1.25"/>
    </reaction>
</comment>
<comment type="subunit">
    <text evidence="7">Homodimer.</text>
</comment>
<comment type="function">
    <text evidence="7">Involved in the biosynthesis of the chorismate, which leads to the biosynthesis of aromatic amino acids. Catalyzes the reversible NADPH linked reduction of 3-dehydroshikimate (DHSA) to yield shikimate (SA).</text>
</comment>
<name>A0ABM9D1L9_9LACO</name>
<accession>A0ABM9D1L9</accession>
<feature type="domain" description="Shikimate dehydrogenase substrate binding N-terminal" evidence="9">
    <location>
        <begin position="5"/>
        <end position="87"/>
    </location>
</feature>
<feature type="binding site" evidence="7">
    <location>
        <position position="248"/>
    </location>
    <ligand>
        <name>shikimate</name>
        <dbReference type="ChEBI" id="CHEBI:36208"/>
    </ligand>
</feature>
<evidence type="ECO:0000259" key="9">
    <source>
        <dbReference type="Pfam" id="PF08501"/>
    </source>
</evidence>
<evidence type="ECO:0000313" key="11">
    <source>
        <dbReference type="EMBL" id="CAH1854226.1"/>
    </source>
</evidence>
<dbReference type="HAMAP" id="MF_00222">
    <property type="entry name" value="Shikimate_DH_AroE"/>
    <property type="match status" value="1"/>
</dbReference>
<comment type="caution">
    <text evidence="7">Lacks conserved residue(s) required for the propagation of feature annotation.</text>
</comment>
<dbReference type="RefSeq" id="WP_248706230.1">
    <property type="nucleotide sequence ID" value="NZ_CAKOET010000003.1"/>
</dbReference>
<dbReference type="InterPro" id="IPR007698">
    <property type="entry name" value="AlaDH/PNT_NAD(H)-bd"/>
</dbReference>
<feature type="binding site" evidence="7">
    <location>
        <position position="85"/>
    </location>
    <ligand>
        <name>shikimate</name>
        <dbReference type="ChEBI" id="CHEBI:36208"/>
    </ligand>
</feature>
<dbReference type="Gene3D" id="3.40.50.10860">
    <property type="entry name" value="Leucine Dehydrogenase, chain A, domain 1"/>
    <property type="match status" value="1"/>
</dbReference>
<dbReference type="PANTHER" id="PTHR21089:SF1">
    <property type="entry name" value="BIFUNCTIONAL 3-DEHYDROQUINATE DEHYDRATASE_SHIKIMATE DEHYDROGENASE, CHLOROPLASTIC"/>
    <property type="match status" value="1"/>
</dbReference>
<evidence type="ECO:0000256" key="7">
    <source>
        <dbReference type="HAMAP-Rule" id="MF_00222"/>
    </source>
</evidence>
<dbReference type="InterPro" id="IPR011342">
    <property type="entry name" value="Shikimate_DH"/>
</dbReference>
<dbReference type="InterPro" id="IPR046346">
    <property type="entry name" value="Aminoacid_DH-like_N_sf"/>
</dbReference>
<dbReference type="EC" id="1.1.1.25" evidence="2 7"/>
<keyword evidence="3 7" id="KW-0028">Amino-acid biosynthesis</keyword>
<evidence type="ECO:0000256" key="6">
    <source>
        <dbReference type="ARBA" id="ARBA00023141"/>
    </source>
</evidence>
<dbReference type="SUPFAM" id="SSF51735">
    <property type="entry name" value="NAD(P)-binding Rossmann-fold domains"/>
    <property type="match status" value="1"/>
</dbReference>
<dbReference type="SUPFAM" id="SSF53223">
    <property type="entry name" value="Aminoacid dehydrogenase-like, N-terminal domain"/>
    <property type="match status" value="1"/>
</dbReference>
<dbReference type="InterPro" id="IPR022893">
    <property type="entry name" value="Shikimate_DH_fam"/>
</dbReference>
<evidence type="ECO:0000256" key="2">
    <source>
        <dbReference type="ARBA" id="ARBA00012962"/>
    </source>
</evidence>